<dbReference type="Proteomes" id="UP000471678">
    <property type="component" value="Unassembled WGS sequence"/>
</dbReference>
<organism evidence="2 3">
    <name type="scientific">Ligilactobacillus salivarius</name>
    <dbReference type="NCBI Taxonomy" id="1624"/>
    <lineage>
        <taxon>Bacteria</taxon>
        <taxon>Bacillati</taxon>
        <taxon>Bacillota</taxon>
        <taxon>Bacilli</taxon>
        <taxon>Lactobacillales</taxon>
        <taxon>Lactobacillaceae</taxon>
        <taxon>Ligilactobacillus</taxon>
    </lineage>
</organism>
<dbReference type="InterPro" id="IPR007630">
    <property type="entry name" value="RNA_pol_sigma70_r4"/>
</dbReference>
<name>A0A6N9ITD7_9LACO</name>
<feature type="domain" description="RNA polymerase sigma-70 region 4" evidence="1">
    <location>
        <begin position="116"/>
        <end position="165"/>
    </location>
</feature>
<evidence type="ECO:0000259" key="1">
    <source>
        <dbReference type="Pfam" id="PF04545"/>
    </source>
</evidence>
<dbReference type="Gene3D" id="1.20.140.160">
    <property type="match status" value="1"/>
</dbReference>
<dbReference type="Pfam" id="PF04545">
    <property type="entry name" value="Sigma70_r4"/>
    <property type="match status" value="1"/>
</dbReference>
<evidence type="ECO:0000313" key="2">
    <source>
        <dbReference type="EMBL" id="MYY65660.1"/>
    </source>
</evidence>
<dbReference type="GO" id="GO:0003700">
    <property type="term" value="F:DNA-binding transcription factor activity"/>
    <property type="evidence" value="ECO:0007669"/>
    <property type="project" value="InterPro"/>
</dbReference>
<comment type="caution">
    <text evidence="2">The sequence shown here is derived from an EMBL/GenBank/DDBJ whole genome shotgun (WGS) entry which is preliminary data.</text>
</comment>
<dbReference type="GO" id="GO:0006352">
    <property type="term" value="P:DNA-templated transcription initiation"/>
    <property type="evidence" value="ECO:0007669"/>
    <property type="project" value="InterPro"/>
</dbReference>
<dbReference type="RefSeq" id="WP_161023056.1">
    <property type="nucleotide sequence ID" value="NZ_VSUB01000017.1"/>
</dbReference>
<proteinExistence type="predicted"/>
<accession>A0A6N9ITD7</accession>
<dbReference type="NCBIfam" id="TIGR02937">
    <property type="entry name" value="sigma70-ECF"/>
    <property type="match status" value="1"/>
</dbReference>
<dbReference type="InterPro" id="IPR014284">
    <property type="entry name" value="RNA_pol_sigma-70_dom"/>
</dbReference>
<dbReference type="SUPFAM" id="SSF88659">
    <property type="entry name" value="Sigma3 and sigma4 domains of RNA polymerase sigma factors"/>
    <property type="match status" value="1"/>
</dbReference>
<evidence type="ECO:0000313" key="3">
    <source>
        <dbReference type="Proteomes" id="UP000471678"/>
    </source>
</evidence>
<reference evidence="2 3" key="1">
    <citation type="journal article" date="2020" name="Food Funct.">
        <title>Screening of Lactobacillus salivarius strains from the feces of Chinese populations and the evaluation of their effects against intestinal inflammation in mice.</title>
        <authorList>
            <person name="Zhai Q."/>
            <person name="Shen X."/>
            <person name="Cen S."/>
            <person name="Zhang C."/>
            <person name="Tian F."/>
            <person name="Zhao J."/>
            <person name="Zhang H."/>
            <person name="Xue Y."/>
            <person name="Chen W."/>
        </authorList>
    </citation>
    <scope>NUCLEOTIDE SEQUENCE [LARGE SCALE GENOMIC DNA]</scope>
    <source>
        <strain evidence="2 3">FYNDL5_1.scaf</strain>
    </source>
</reference>
<dbReference type="AlphaFoldDB" id="A0A6N9ITD7"/>
<protein>
    <submittedName>
        <fullName evidence="2">Sigma-70 family RNA polymerase sigma factor</fullName>
    </submittedName>
</protein>
<gene>
    <name evidence="2" type="ORF">FYL25_09690</name>
</gene>
<dbReference type="EMBL" id="VSUB01000017">
    <property type="protein sequence ID" value="MYY65660.1"/>
    <property type="molecule type" value="Genomic_DNA"/>
</dbReference>
<sequence>MFFKKSDYDIVAKSDDKIEVCIKATKQTITVTREVGEVILDLNNKQYNSDHKFDRHQDKFLTAPTNNEDINPINELADRSSIEFTSTYNNEHLLDSIIAVENAAERQKLINQLPDALATLTDKQRYVITHYYFNQIKKKEIAKEMGISAMMVTKHEKSVISKLQKFYKVNKK</sequence>
<dbReference type="InterPro" id="IPR013324">
    <property type="entry name" value="RNA_pol_sigma_r3/r4-like"/>
</dbReference>